<accession>A0A948WZS6</accession>
<organism evidence="4 5">
    <name type="scientific">Candidatus Anaerobiospirillum pullicola</name>
    <dbReference type="NCBI Taxonomy" id="2838451"/>
    <lineage>
        <taxon>Bacteria</taxon>
        <taxon>Pseudomonadati</taxon>
        <taxon>Pseudomonadota</taxon>
        <taxon>Gammaproteobacteria</taxon>
        <taxon>Aeromonadales</taxon>
        <taxon>Succinivibrionaceae</taxon>
        <taxon>Anaerobiospirillum</taxon>
    </lineage>
</organism>
<feature type="region of interest" description="Disordered" evidence="3">
    <location>
        <begin position="695"/>
        <end position="737"/>
    </location>
</feature>
<reference evidence="4" key="2">
    <citation type="submission" date="2021-04" db="EMBL/GenBank/DDBJ databases">
        <authorList>
            <person name="Gilroy R."/>
        </authorList>
    </citation>
    <scope>NUCLEOTIDE SEQUENCE</scope>
    <source>
        <strain evidence="4">378</strain>
    </source>
</reference>
<comment type="subcellular location">
    <subcellularLocation>
        <location evidence="1">Secreted</location>
    </subcellularLocation>
</comment>
<evidence type="ECO:0000313" key="5">
    <source>
        <dbReference type="Proteomes" id="UP000733611"/>
    </source>
</evidence>
<comment type="caution">
    <text evidence="4">The sequence shown here is derived from an EMBL/GenBank/DDBJ whole genome shotgun (WGS) entry which is preliminary data.</text>
</comment>
<feature type="compositionally biased region" description="Polar residues" evidence="3">
    <location>
        <begin position="1557"/>
        <end position="1570"/>
    </location>
</feature>
<evidence type="ECO:0000313" key="4">
    <source>
        <dbReference type="EMBL" id="MBU3845083.1"/>
    </source>
</evidence>
<feature type="compositionally biased region" description="Polar residues" evidence="3">
    <location>
        <begin position="1415"/>
        <end position="1431"/>
    </location>
</feature>
<sequence length="1764" mass="187903">MTANTLSLQQATLHACRIAAYVLSLCGRQLLAKEQLAFLDHIVKHGSTDPEQTVKQLEALLLEMHMPPLPELQALAAATQGDATPAPVPEDATAPLPPEPETAVAETEPAANTTVALAPSDAEPLAATTAPEITAPETTTSPATSAAPVATTPAAANALVTAAPETASTVAANADIAATKSASAATVTDVSSTIAVTSPVVVALLSRQPSALAWQDLRDNLTSLQLADETEQERHSQTLADLLLEHFASLLHDDEQAVLAAAQVNTELQVPAAWLIKLGEELLVRHAQSATAITHLASLIAAVQEATTSTQQQEYGQKLAQLILEQFVDPLLPEEQAKIKALARTANEADTLDRLWLCALATEILELVFLESEEAAATEQAITTSDVDNGNATESGTAVKHDTPCDLDTYEQQAQHLSISALVQQLLESTAPPLRLVYSRALATALLKHFSDVLSDAERVKLQRLQHNRDDLTQISWLYHLATELYDWQSDQDNALLANDVLPDTRPSSLYGSNATAAANAALFGGSQLSLSFGSSEAVSTETSSSQYTPPSQGITTNVTPLKQVPAPAALASANTPQATPPQATVQPSQATVQPPETPTTAALQQQPDQPQEAQASLQQLQQKMARTNNKSKILKYSQELAHALLTSCGQRLSKNERKKLQKIKHATFVNFSQNWLLDLTNNILQRAEQKPAETSANAAIAENSKEQTVSATSPETVSTTAPAPESQSAMESSASTTVDDNDVLAAIFDDDADDIAATATAAYDPTAKTDRYSLSSPYTPSALTTGTNTASWYQQVEYSDVHNGIAKLCELLMQTQNRRIAGTYAQRLSHLLLEHGQLILSPIERERLQQQEQTPFLLLSREFLHKLTSKMLEWTAFYVQRIATPQNGITMSSNDTVTASLQELAAEFLSASPTQTSPQGIFELKNYTEARAQALAQIESHLQKKLQPHPEAISESEQRRLRLGVIIDLIAARRTVQDVLTLVYVQQLCSSLLEFYTTALSPRDRQLLKRAQQSKRHILSVTWLCSLARDLLEKGAQTLPQSPLATAKVATATASAPHTAANAADSVPAQAPEAAFSAVVKTTVQSEISPEDEATQDKEQSSLEKLPPSDELRQLHLLAELVKTEQDDVRCQQYGHDLAVALLSFFSEYLQSSEQALLTLARDLNSVAVPPSMICKTALKVIERQQQGIKPQEQEKAEHAQEQAAAAAAAAEAAAKHVAASVGATAAMHRPTPASYVGSGIRPQAPWAQPPQPQQQMPMREVAPARSVARIEQDMVDSLPLFAATTVVEPPATSQPCPQSSHIHQRTQSTPSAQSTQQVAATLEPSSGLAPAISGLTWHNPALKSKGAQVTPQQRATLTAPAPMHAAHKAAAGLSAPAAALATQRPQTAPTSSLHSGENVPAQGTGHHPAAQQPAATLTDMGSSVSSDSGIGNAMMRPVSSGLTPAAPAAMRPVSSGQTAATAQAALFASDAALSAEPENTAAYDYDLEELTTNTAVESTTACSKPLESVPLRSAPAAAAAPAHEEMMFSAADRSAETDLAQTAKSSAPHVAVSTIAPQRNTEATPTAEQSASYYFESLWNATPQPEKPFSAPEKLPPHSDRSEHRAAQSSDYSYFTDDMLNAIVSNIRPQPKQHASPDPVAAKPRSTTGNTTGSSTGNKPASTATGTGNSSTLTMMLQHQQQLLLQEATARLEKHFALGMPAPLSPFKERSQALAQDILTQYDSLLTAAAKAVLQQAVHHGCSDMQLLLHMQDILVVLAQQS</sequence>
<name>A0A948WZS6_9GAMM</name>
<dbReference type="Proteomes" id="UP000733611">
    <property type="component" value="Unassembled WGS sequence"/>
</dbReference>
<reference evidence="4" key="1">
    <citation type="journal article" date="2021" name="PeerJ">
        <title>Extensive microbial diversity within the chicken gut microbiome revealed by metagenomics and culture.</title>
        <authorList>
            <person name="Gilroy R."/>
            <person name="Ravi A."/>
            <person name="Getino M."/>
            <person name="Pursley I."/>
            <person name="Horton D.L."/>
            <person name="Alikhan N.F."/>
            <person name="Baker D."/>
            <person name="Gharbi K."/>
            <person name="Hall N."/>
            <person name="Watson M."/>
            <person name="Adriaenssens E.M."/>
            <person name="Foster-Nyarko E."/>
            <person name="Jarju S."/>
            <person name="Secka A."/>
            <person name="Antonio M."/>
            <person name="Oren A."/>
            <person name="Chaudhuri R.R."/>
            <person name="La Ragione R."/>
            <person name="Hildebrand F."/>
            <person name="Pallen M.J."/>
        </authorList>
    </citation>
    <scope>NUCLEOTIDE SEQUENCE</scope>
    <source>
        <strain evidence="4">378</strain>
    </source>
</reference>
<proteinExistence type="predicted"/>
<feature type="compositionally biased region" description="Polar residues" evidence="3">
    <location>
        <begin position="1293"/>
        <end position="1303"/>
    </location>
</feature>
<evidence type="ECO:0000256" key="1">
    <source>
        <dbReference type="ARBA" id="ARBA00004613"/>
    </source>
</evidence>
<dbReference type="PANTHER" id="PTHR47246">
    <property type="entry name" value="MUCIN-19"/>
    <property type="match status" value="1"/>
</dbReference>
<evidence type="ECO:0000256" key="2">
    <source>
        <dbReference type="ARBA" id="ARBA00022525"/>
    </source>
</evidence>
<feature type="compositionally biased region" description="Low complexity" evidence="3">
    <location>
        <begin position="1362"/>
        <end position="1392"/>
    </location>
</feature>
<feature type="compositionally biased region" description="Low complexity" evidence="3">
    <location>
        <begin position="1308"/>
        <end position="1323"/>
    </location>
</feature>
<feature type="region of interest" description="Disordered" evidence="3">
    <location>
        <begin position="80"/>
        <end position="103"/>
    </location>
</feature>
<feature type="compositionally biased region" description="Polar residues" evidence="3">
    <location>
        <begin position="707"/>
        <end position="737"/>
    </location>
</feature>
<feature type="region of interest" description="Disordered" evidence="3">
    <location>
        <begin position="1362"/>
        <end position="1433"/>
    </location>
</feature>
<feature type="region of interest" description="Disordered" evidence="3">
    <location>
        <begin position="571"/>
        <end position="612"/>
    </location>
</feature>
<feature type="region of interest" description="Disordered" evidence="3">
    <location>
        <begin position="1547"/>
        <end position="1570"/>
    </location>
</feature>
<protein>
    <submittedName>
        <fullName evidence="4">Uncharacterized protein</fullName>
    </submittedName>
</protein>
<dbReference type="EMBL" id="JAHLFE010000193">
    <property type="protein sequence ID" value="MBU3845083.1"/>
    <property type="molecule type" value="Genomic_DNA"/>
</dbReference>
<feature type="compositionally biased region" description="Polar residues" evidence="3">
    <location>
        <begin position="385"/>
        <end position="396"/>
    </location>
</feature>
<feature type="compositionally biased region" description="Basic and acidic residues" evidence="3">
    <location>
        <begin position="1597"/>
        <end position="1608"/>
    </location>
</feature>
<dbReference type="PANTHER" id="PTHR47246:SF1">
    <property type="entry name" value="MUCIN-19"/>
    <property type="match status" value="1"/>
</dbReference>
<feature type="compositionally biased region" description="Low complexity" evidence="3">
    <location>
        <begin position="1648"/>
        <end position="1672"/>
    </location>
</feature>
<feature type="region of interest" description="Disordered" evidence="3">
    <location>
        <begin position="1291"/>
        <end position="1325"/>
    </location>
</feature>
<feature type="compositionally biased region" description="Low complexity" evidence="3">
    <location>
        <begin position="574"/>
        <end position="612"/>
    </location>
</feature>
<feature type="region of interest" description="Disordered" evidence="3">
    <location>
        <begin position="380"/>
        <end position="404"/>
    </location>
</feature>
<dbReference type="GO" id="GO:0005576">
    <property type="term" value="C:extracellular region"/>
    <property type="evidence" value="ECO:0007669"/>
    <property type="project" value="UniProtKB-SubCell"/>
</dbReference>
<feature type="region of interest" description="Disordered" evidence="3">
    <location>
        <begin position="1088"/>
        <end position="1110"/>
    </location>
</feature>
<feature type="compositionally biased region" description="Basic and acidic residues" evidence="3">
    <location>
        <begin position="1096"/>
        <end position="1110"/>
    </location>
</feature>
<feature type="region of interest" description="Disordered" evidence="3">
    <location>
        <begin position="1631"/>
        <end position="1672"/>
    </location>
</feature>
<feature type="region of interest" description="Disordered" evidence="3">
    <location>
        <begin position="1586"/>
        <end position="1610"/>
    </location>
</feature>
<gene>
    <name evidence="4" type="ORF">H9847_09535</name>
</gene>
<keyword evidence="2" id="KW-0964">Secreted</keyword>
<evidence type="ECO:0000256" key="3">
    <source>
        <dbReference type="SAM" id="MobiDB-lite"/>
    </source>
</evidence>